<feature type="compositionally biased region" description="Polar residues" evidence="1">
    <location>
        <begin position="182"/>
        <end position="193"/>
    </location>
</feature>
<dbReference type="NCBIfam" id="TIGR01841">
    <property type="entry name" value="phasin"/>
    <property type="match status" value="1"/>
</dbReference>
<dbReference type="InterPro" id="IPR018968">
    <property type="entry name" value="Phasin"/>
</dbReference>
<protein>
    <submittedName>
        <fullName evidence="3">TIGR01841 family phasin</fullName>
    </submittedName>
</protein>
<gene>
    <name evidence="3" type="primary">phaP</name>
    <name evidence="3" type="ORF">GM668_01210</name>
</gene>
<name>A0A6L6PTZ9_9BURK</name>
<evidence type="ECO:0000313" key="3">
    <source>
        <dbReference type="EMBL" id="MTW00696.1"/>
    </source>
</evidence>
<sequence>MFPYSRNVTPAVRNHLDAQTAFLNDLSKSIFNSFQQLQNLNMQLVQTMLEETTLASKQMLTADHHTELIDAAASRARPAADKVRTYQQHLSRLAADTQVELSRVAEEHVQETSQTAKALAEEVARTAEEETERHIQKQEESLHQFSDPFIKGSGKKATSTTVRGSASMQSAPGGNVQGGSGTHIQGANKQPNQ</sequence>
<feature type="domain" description="Phasin" evidence="2">
    <location>
        <begin position="17"/>
        <end position="109"/>
    </location>
</feature>
<dbReference type="OrthoDB" id="8777596at2"/>
<dbReference type="RefSeq" id="WP_155437104.1">
    <property type="nucleotide sequence ID" value="NZ_WNLA01000001.1"/>
</dbReference>
<evidence type="ECO:0000259" key="2">
    <source>
        <dbReference type="Pfam" id="PF09361"/>
    </source>
</evidence>
<evidence type="ECO:0000256" key="1">
    <source>
        <dbReference type="SAM" id="MobiDB-lite"/>
    </source>
</evidence>
<feature type="compositionally biased region" description="Polar residues" evidence="1">
    <location>
        <begin position="156"/>
        <end position="172"/>
    </location>
</feature>
<evidence type="ECO:0000313" key="4">
    <source>
        <dbReference type="Proteomes" id="UP000484015"/>
    </source>
</evidence>
<accession>A0A6L6PTZ9</accession>
<organism evidence="3 4">
    <name type="scientific">Pseudoduganella ginsengisoli</name>
    <dbReference type="NCBI Taxonomy" id="1462440"/>
    <lineage>
        <taxon>Bacteria</taxon>
        <taxon>Pseudomonadati</taxon>
        <taxon>Pseudomonadota</taxon>
        <taxon>Betaproteobacteria</taxon>
        <taxon>Burkholderiales</taxon>
        <taxon>Oxalobacteraceae</taxon>
        <taxon>Telluria group</taxon>
        <taxon>Pseudoduganella</taxon>
    </lineage>
</organism>
<keyword evidence="4" id="KW-1185">Reference proteome</keyword>
<dbReference type="EMBL" id="WNLA01000001">
    <property type="protein sequence ID" value="MTW00696.1"/>
    <property type="molecule type" value="Genomic_DNA"/>
</dbReference>
<proteinExistence type="predicted"/>
<feature type="region of interest" description="Disordered" evidence="1">
    <location>
        <begin position="120"/>
        <end position="193"/>
    </location>
</feature>
<reference evidence="3 4" key="1">
    <citation type="submission" date="2019-11" db="EMBL/GenBank/DDBJ databases">
        <title>Type strains purchased from KCTC, JCM and DSMZ.</title>
        <authorList>
            <person name="Lu H."/>
        </authorList>
    </citation>
    <scope>NUCLEOTIDE SEQUENCE [LARGE SCALE GENOMIC DNA]</scope>
    <source>
        <strain evidence="3 4">KCTC 42409</strain>
    </source>
</reference>
<feature type="compositionally biased region" description="Basic and acidic residues" evidence="1">
    <location>
        <begin position="120"/>
        <end position="142"/>
    </location>
</feature>
<dbReference type="Pfam" id="PF09361">
    <property type="entry name" value="Phasin_2"/>
    <property type="match status" value="1"/>
</dbReference>
<comment type="caution">
    <text evidence="3">The sequence shown here is derived from an EMBL/GenBank/DDBJ whole genome shotgun (WGS) entry which is preliminary data.</text>
</comment>
<dbReference type="InterPro" id="IPR010127">
    <property type="entry name" value="Phasin_subfam-1"/>
</dbReference>
<dbReference type="AlphaFoldDB" id="A0A6L6PTZ9"/>
<dbReference type="Proteomes" id="UP000484015">
    <property type="component" value="Unassembled WGS sequence"/>
</dbReference>